<keyword evidence="1" id="KW-0472">Membrane</keyword>
<reference evidence="2" key="1">
    <citation type="submission" date="2018-08" db="EMBL/GenBank/DDBJ databases">
        <title>Identification of Burkholderia cepacia strains that express a Burkholderia pseudomallei-like capsular polysaccharide.</title>
        <authorList>
            <person name="Burtnick M.N."/>
            <person name="Vongsouvath M."/>
            <person name="Newton P."/>
            <person name="Wuthiekanun V."/>
            <person name="Limmathurotsakul D."/>
            <person name="Brett P.J."/>
            <person name="Chantratita N."/>
            <person name="Dance D.A."/>
        </authorList>
    </citation>
    <scope>NUCLEOTIDE SEQUENCE</scope>
    <source>
        <strain evidence="2">SBXCC001</strain>
    </source>
</reference>
<gene>
    <name evidence="2" type="ORF">C7S16_5533</name>
</gene>
<organism evidence="2 3">
    <name type="scientific">Burkholderia thailandensis</name>
    <dbReference type="NCBI Taxonomy" id="57975"/>
    <lineage>
        <taxon>Bacteria</taxon>
        <taxon>Pseudomonadati</taxon>
        <taxon>Pseudomonadota</taxon>
        <taxon>Betaproteobacteria</taxon>
        <taxon>Burkholderiales</taxon>
        <taxon>Burkholderiaceae</taxon>
        <taxon>Burkholderia</taxon>
        <taxon>pseudomallei group</taxon>
    </lineage>
</organism>
<evidence type="ECO:0000256" key="1">
    <source>
        <dbReference type="SAM" id="Phobius"/>
    </source>
</evidence>
<keyword evidence="1" id="KW-0812">Transmembrane</keyword>
<dbReference type="AlphaFoldDB" id="A0AAW9CQT1"/>
<keyword evidence="1" id="KW-1133">Transmembrane helix</keyword>
<dbReference type="EMBL" id="QXCT01000001">
    <property type="protein sequence ID" value="MDW9251473.1"/>
    <property type="molecule type" value="Genomic_DNA"/>
</dbReference>
<accession>A0AAW9CQT1</accession>
<feature type="transmembrane region" description="Helical" evidence="1">
    <location>
        <begin position="15"/>
        <end position="36"/>
    </location>
</feature>
<evidence type="ECO:0000313" key="3">
    <source>
        <dbReference type="Proteomes" id="UP001272137"/>
    </source>
</evidence>
<dbReference type="Proteomes" id="UP001272137">
    <property type="component" value="Unassembled WGS sequence"/>
</dbReference>
<protein>
    <submittedName>
        <fullName evidence="2">Uncharacterized protein</fullName>
    </submittedName>
</protein>
<evidence type="ECO:0000313" key="2">
    <source>
        <dbReference type="EMBL" id="MDW9251473.1"/>
    </source>
</evidence>
<proteinExistence type="predicted"/>
<comment type="caution">
    <text evidence="2">The sequence shown here is derived from an EMBL/GenBank/DDBJ whole genome shotgun (WGS) entry which is preliminary data.</text>
</comment>
<name>A0AAW9CQT1_BURTH</name>
<sequence>MKGTPSRAPIRRGCGVANAIAIAIAIATAGADMGLITRANCSRTIRQPE</sequence>